<feature type="binding site" evidence="6">
    <location>
        <begin position="20"/>
        <end position="22"/>
    </location>
    <ligand>
        <name>N(1)-(5-phospho-beta-D-ribosyl)glycinamide</name>
        <dbReference type="ChEBI" id="CHEBI:143788"/>
    </ligand>
</feature>
<proteinExistence type="inferred from homology"/>
<feature type="binding site" evidence="6">
    <location>
        <position position="105"/>
    </location>
    <ligand>
        <name>(6R)-10-formyltetrahydrofolate</name>
        <dbReference type="ChEBI" id="CHEBI:195366"/>
    </ligand>
</feature>
<gene>
    <name evidence="6" type="primary">purN</name>
    <name evidence="8" type="ORF">BW47_02105</name>
</gene>
<dbReference type="RefSeq" id="WP_012056618.1">
    <property type="nucleotide sequence ID" value="NZ_CP007389.1"/>
</dbReference>
<sequence>MSRLSKPKLPNIVILASGNGSNFETIVKATKNGILNANILMLITNKKCFAEERAKCLNIPITRLGKNWSKDLYDLLKKLNPDLVVLAGFMKILPPNIVNSFKIINIHPSLLPAFPGKDAIKQAYDYGVKVTGITIHYVDEGVDTGPIIFQKALEIDGLTLDEIETNIHKLEHEYYPKVIQKILNS</sequence>
<dbReference type="CDD" id="cd08645">
    <property type="entry name" value="FMT_core_GART"/>
    <property type="match status" value="1"/>
</dbReference>
<name>A0ABM6GD96_9BACT</name>
<organism evidence="8 9">
    <name type="scientific">Thermosipho melanesiensis</name>
    <dbReference type="NCBI Taxonomy" id="46541"/>
    <lineage>
        <taxon>Bacteria</taxon>
        <taxon>Thermotogati</taxon>
        <taxon>Thermotogota</taxon>
        <taxon>Thermotogae</taxon>
        <taxon>Thermotogales</taxon>
        <taxon>Fervidobacteriaceae</taxon>
        <taxon>Thermosipho</taxon>
    </lineage>
</organism>
<dbReference type="Gene3D" id="3.40.50.170">
    <property type="entry name" value="Formyl transferase, N-terminal domain"/>
    <property type="match status" value="1"/>
</dbReference>
<dbReference type="PANTHER" id="PTHR43369">
    <property type="entry name" value="PHOSPHORIBOSYLGLYCINAMIDE FORMYLTRANSFERASE"/>
    <property type="match status" value="1"/>
</dbReference>
<protein>
    <recommendedName>
        <fullName evidence="6">Phosphoribosylglycinamide formyltransferase</fullName>
        <ecNumber evidence="6">2.1.2.2</ecNumber>
    </recommendedName>
    <alternativeName>
        <fullName evidence="6">5'-phosphoribosylglycinamide transformylase</fullName>
    </alternativeName>
    <alternativeName>
        <fullName evidence="6">GAR transformylase</fullName>
        <shortName evidence="6">GART</shortName>
    </alternativeName>
</protein>
<feature type="binding site" evidence="6">
    <location>
        <position position="66"/>
    </location>
    <ligand>
        <name>(6R)-10-formyltetrahydrofolate</name>
        <dbReference type="ChEBI" id="CHEBI:195366"/>
    </ligand>
</feature>
<evidence type="ECO:0000256" key="3">
    <source>
        <dbReference type="ARBA" id="ARBA00022755"/>
    </source>
</evidence>
<evidence type="ECO:0000313" key="9">
    <source>
        <dbReference type="Proteomes" id="UP000185490"/>
    </source>
</evidence>
<feature type="site" description="Raises pKa of active site His" evidence="6">
    <location>
        <position position="143"/>
    </location>
</feature>
<comment type="function">
    <text evidence="6">Catalyzes the transfer of a formyl group from 10-formyltetrahydrofolate to 5-phospho-ribosyl-glycinamide (GAR), producing 5-phospho-ribosyl-N-formylglycinamide (FGAR) and tetrahydrofolate.</text>
</comment>
<dbReference type="SUPFAM" id="SSF53328">
    <property type="entry name" value="Formyltransferase"/>
    <property type="match status" value="1"/>
</dbReference>
<dbReference type="Proteomes" id="UP000185490">
    <property type="component" value="Chromosome"/>
</dbReference>
<evidence type="ECO:0000256" key="2">
    <source>
        <dbReference type="ARBA" id="ARBA00022679"/>
    </source>
</evidence>
<reference evidence="8 9" key="1">
    <citation type="submission" date="2014-02" db="EMBL/GenBank/DDBJ databases">
        <title>Diversity of Thermotogales isolates from hydrothermal vents.</title>
        <authorList>
            <person name="Haverkamp T.H.A."/>
            <person name="Lossouarn J."/>
            <person name="Geslin C."/>
            <person name="Nesbo C.L."/>
        </authorList>
    </citation>
    <scope>NUCLEOTIDE SEQUENCE [LARGE SCALE GENOMIC DNA]</scope>
    <source>
        <strain evidence="8 9">431</strain>
    </source>
</reference>
<keyword evidence="9" id="KW-1185">Reference proteome</keyword>
<evidence type="ECO:0000256" key="5">
    <source>
        <dbReference type="ARBA" id="ARBA00047664"/>
    </source>
</evidence>
<keyword evidence="3 6" id="KW-0658">Purine biosynthesis</keyword>
<comment type="similarity">
    <text evidence="4 6">Belongs to the GART family.</text>
</comment>
<feature type="binding site" evidence="6">
    <location>
        <begin position="90"/>
        <end position="93"/>
    </location>
    <ligand>
        <name>(6R)-10-formyltetrahydrofolate</name>
        <dbReference type="ChEBI" id="CHEBI:195366"/>
    </ligand>
</feature>
<accession>A0ABM6GD96</accession>
<dbReference type="PROSITE" id="PS00373">
    <property type="entry name" value="GART"/>
    <property type="match status" value="1"/>
</dbReference>
<evidence type="ECO:0000256" key="6">
    <source>
        <dbReference type="HAMAP-Rule" id="MF_01930"/>
    </source>
</evidence>
<evidence type="ECO:0000256" key="1">
    <source>
        <dbReference type="ARBA" id="ARBA00005054"/>
    </source>
</evidence>
<evidence type="ECO:0000259" key="7">
    <source>
        <dbReference type="Pfam" id="PF00551"/>
    </source>
</evidence>
<dbReference type="InterPro" id="IPR002376">
    <property type="entry name" value="Formyl_transf_N"/>
</dbReference>
<evidence type="ECO:0000313" key="8">
    <source>
        <dbReference type="EMBL" id="APT73445.1"/>
    </source>
</evidence>
<dbReference type="InterPro" id="IPR036477">
    <property type="entry name" value="Formyl_transf_N_sf"/>
</dbReference>
<feature type="domain" description="Formyl transferase N-terminal" evidence="7">
    <location>
        <begin position="11"/>
        <end position="179"/>
    </location>
</feature>
<dbReference type="Pfam" id="PF00551">
    <property type="entry name" value="Formyl_trans_N"/>
    <property type="match status" value="1"/>
</dbReference>
<dbReference type="PANTHER" id="PTHR43369:SF2">
    <property type="entry name" value="PHOSPHORIBOSYLGLYCINAMIDE FORMYLTRANSFERASE"/>
    <property type="match status" value="1"/>
</dbReference>
<feature type="active site" description="Proton donor" evidence="6">
    <location>
        <position position="107"/>
    </location>
</feature>
<evidence type="ECO:0000256" key="4">
    <source>
        <dbReference type="ARBA" id="ARBA00038440"/>
    </source>
</evidence>
<comment type="pathway">
    <text evidence="1 6">Purine metabolism; IMP biosynthesis via de novo pathway; N(2)-formyl-N(1)-(5-phospho-D-ribosyl)glycinamide from N(1)-(5-phospho-D-ribosyl)glycinamide (10-formyl THF route): step 1/1.</text>
</comment>
<dbReference type="InterPro" id="IPR001555">
    <property type="entry name" value="GART_AS"/>
</dbReference>
<comment type="catalytic activity">
    <reaction evidence="5 6">
        <text>N(1)-(5-phospho-beta-D-ribosyl)glycinamide + (6R)-10-formyltetrahydrofolate = N(2)-formyl-N(1)-(5-phospho-beta-D-ribosyl)glycinamide + (6S)-5,6,7,8-tetrahydrofolate + H(+)</text>
        <dbReference type="Rhea" id="RHEA:15053"/>
        <dbReference type="ChEBI" id="CHEBI:15378"/>
        <dbReference type="ChEBI" id="CHEBI:57453"/>
        <dbReference type="ChEBI" id="CHEBI:143788"/>
        <dbReference type="ChEBI" id="CHEBI:147286"/>
        <dbReference type="ChEBI" id="CHEBI:195366"/>
        <dbReference type="EC" id="2.1.2.2"/>
    </reaction>
</comment>
<dbReference type="EC" id="2.1.2.2" evidence="6"/>
<keyword evidence="2 6" id="KW-0808">Transferase</keyword>
<dbReference type="EMBL" id="CP007389">
    <property type="protein sequence ID" value="APT73445.1"/>
    <property type="molecule type" value="Genomic_DNA"/>
</dbReference>
<dbReference type="HAMAP" id="MF_01930">
    <property type="entry name" value="PurN"/>
    <property type="match status" value="1"/>
</dbReference>
<dbReference type="NCBIfam" id="TIGR00639">
    <property type="entry name" value="PurN"/>
    <property type="match status" value="1"/>
</dbReference>
<dbReference type="InterPro" id="IPR004607">
    <property type="entry name" value="GART"/>
</dbReference>